<dbReference type="InterPro" id="IPR043504">
    <property type="entry name" value="Peptidase_S1_PA_chymotrypsin"/>
</dbReference>
<reference evidence="1" key="1">
    <citation type="journal article" date="2020" name="Viruses">
        <title>Soybean Thrips (Thysanoptera: Thripidae) Harbor Highly Diverse Populations of Arthropod, Fungal and Plant Viruses.</title>
        <authorList>
            <person name="Thekke-Veetil T."/>
            <person name="Lagos-Kutz D."/>
            <person name="McCoppin N.K."/>
            <person name="Hartman G.L."/>
            <person name="Ju H.K."/>
            <person name="Lim H.S."/>
            <person name="Domier L.L."/>
        </authorList>
    </citation>
    <scope>NUCLEOTIDE SEQUENCE</scope>
    <source>
        <strain evidence="1">STN1SV10</strain>
    </source>
</reference>
<dbReference type="EMBL" id="MW039375">
    <property type="protein sequence ID" value="QQO81442.1"/>
    <property type="molecule type" value="Genomic_RNA"/>
</dbReference>
<dbReference type="Gene3D" id="2.40.10.10">
    <property type="entry name" value="Trypsin-like serine proteases"/>
    <property type="match status" value="2"/>
</dbReference>
<accession>A0A7T8IMM2</accession>
<organism evidence="1">
    <name type="scientific">Soybean thrips sobemo-like virus 10</name>
    <dbReference type="NCBI Taxonomy" id="2803988"/>
    <lineage>
        <taxon>Viruses</taxon>
        <taxon>Riboviria</taxon>
        <taxon>Orthornavirae</taxon>
        <taxon>Pisuviricota</taxon>
        <taxon>Pisoniviricetes</taxon>
        <taxon>Sobelivirales</taxon>
        <taxon>Solemoviridae</taxon>
    </lineage>
</organism>
<proteinExistence type="predicted"/>
<sequence>MSAPAELLSVVSSYFIRHQPVVKVDVPMEVMAPISEVIKEQTAFQLGKALGCKLTSNTWGAAKWTCLSLCSASKFTFHFVANNTKSAVMNTVYIEGHPYRSALLCVSAGYATYCATSFLYKKIRSRRPKVVAAPVQEDPINGIPVEDVLGLDEEVEPLVPVKPQSDVKAWFSKTPANQVPLTVSYPSTSFSGESLIEGSEERDMQHRKGEVLIGVKDALIGKGCRLYNFLVFPEHVYTAAKSKSTRLMISNPNNQRHVFLDTEKMGNQVRLIALDVVAILLEESAWANLAIAKTNINPLAEKRSVSITGVMGRGTIGVLENNFAAGFGLTIYRASTTKGYSGALYVDGERALAMHLWGGASGNVGIAVGFLKLLLVGRARKNEGVDNDSSISWLVNTVYNGDRLRKGVKVERNQDEVRVFYNGLYHVIDNDDIRRGLNDTQIQALNYQGDGEAGHFLVCQSHGASSTVGSSEACQRGPDTTGMNKSCEPLKESLVSASQDTTSQNQDNKKKRALEEIQKFVNVMLDINQANTSPSQ</sequence>
<protein>
    <submittedName>
        <fullName evidence="1">Uncharacterized protein</fullName>
    </submittedName>
</protein>
<name>A0A7T8IMM2_9VIRU</name>
<evidence type="ECO:0000313" key="1">
    <source>
        <dbReference type="EMBL" id="QQO81442.1"/>
    </source>
</evidence>